<dbReference type="AlphaFoldDB" id="A0AAD9GAQ5"/>
<dbReference type="EMBL" id="JAHBMH010000062">
    <property type="protein sequence ID" value="KAK1934902.1"/>
    <property type="molecule type" value="Genomic_DNA"/>
</dbReference>
<gene>
    <name evidence="1" type="ORF">X943_002920</name>
</gene>
<dbReference type="Proteomes" id="UP001195914">
    <property type="component" value="Unassembled WGS sequence"/>
</dbReference>
<evidence type="ECO:0000313" key="2">
    <source>
        <dbReference type="Proteomes" id="UP001195914"/>
    </source>
</evidence>
<evidence type="ECO:0000313" key="1">
    <source>
        <dbReference type="EMBL" id="KAK1934902.1"/>
    </source>
</evidence>
<accession>A0AAD9GAQ5</accession>
<reference evidence="1" key="1">
    <citation type="journal article" date="2014" name="Nucleic Acids Res.">
        <title>The evolutionary dynamics of variant antigen genes in Babesia reveal a history of genomic innovation underlying host-parasite interaction.</title>
        <authorList>
            <person name="Jackson A.P."/>
            <person name="Otto T.D."/>
            <person name="Darby A."/>
            <person name="Ramaprasad A."/>
            <person name="Xia D."/>
            <person name="Echaide I.E."/>
            <person name="Farber M."/>
            <person name="Gahlot S."/>
            <person name="Gamble J."/>
            <person name="Gupta D."/>
            <person name="Gupta Y."/>
            <person name="Jackson L."/>
            <person name="Malandrin L."/>
            <person name="Malas T.B."/>
            <person name="Moussa E."/>
            <person name="Nair M."/>
            <person name="Reid A.J."/>
            <person name="Sanders M."/>
            <person name="Sharma J."/>
            <person name="Tracey A."/>
            <person name="Quail M.A."/>
            <person name="Weir W."/>
            <person name="Wastling J.M."/>
            <person name="Hall N."/>
            <person name="Willadsen P."/>
            <person name="Lingelbach K."/>
            <person name="Shiels B."/>
            <person name="Tait A."/>
            <person name="Berriman M."/>
            <person name="Allred D.R."/>
            <person name="Pain A."/>
        </authorList>
    </citation>
    <scope>NUCLEOTIDE SEQUENCE</scope>
    <source>
        <strain evidence="1">1802A</strain>
    </source>
</reference>
<comment type="caution">
    <text evidence="1">The sequence shown here is derived from an EMBL/GenBank/DDBJ whole genome shotgun (WGS) entry which is preliminary data.</text>
</comment>
<protein>
    <submittedName>
        <fullName evidence="1">Uncharacterized protein</fullName>
    </submittedName>
</protein>
<name>A0AAD9GAQ5_BABDI</name>
<keyword evidence="2" id="KW-1185">Reference proteome</keyword>
<sequence length="109" mass="12799">MGILSTVSYVFVTPIRKLRYKTASPVMKGRIIKLGIICRKSWIFFPPLMMYQYIRQKDNEMYTNELFFKDSNSEDARSFYDPSKPKGNRNWKVQHDLALLSAAANNRLK</sequence>
<reference evidence="1" key="2">
    <citation type="submission" date="2021-05" db="EMBL/GenBank/DDBJ databases">
        <authorList>
            <person name="Pain A."/>
        </authorList>
    </citation>
    <scope>NUCLEOTIDE SEQUENCE</scope>
    <source>
        <strain evidence="1">1802A</strain>
    </source>
</reference>
<proteinExistence type="predicted"/>
<organism evidence="1 2">
    <name type="scientific">Babesia divergens</name>
    <dbReference type="NCBI Taxonomy" id="32595"/>
    <lineage>
        <taxon>Eukaryota</taxon>
        <taxon>Sar</taxon>
        <taxon>Alveolata</taxon>
        <taxon>Apicomplexa</taxon>
        <taxon>Aconoidasida</taxon>
        <taxon>Piroplasmida</taxon>
        <taxon>Babesiidae</taxon>
        <taxon>Babesia</taxon>
    </lineage>
</organism>